<name>A0AAF0UTK5_SOLVR</name>
<gene>
    <name evidence="1" type="ORF">MTR67_045910</name>
</gene>
<evidence type="ECO:0000313" key="1">
    <source>
        <dbReference type="EMBL" id="WMV52525.1"/>
    </source>
</evidence>
<dbReference type="AlphaFoldDB" id="A0AAF0UTK5"/>
<dbReference type="EMBL" id="CP133621">
    <property type="protein sequence ID" value="WMV52525.1"/>
    <property type="molecule type" value="Genomic_DNA"/>
</dbReference>
<organism evidence="1 2">
    <name type="scientific">Solanum verrucosum</name>
    <dbReference type="NCBI Taxonomy" id="315347"/>
    <lineage>
        <taxon>Eukaryota</taxon>
        <taxon>Viridiplantae</taxon>
        <taxon>Streptophyta</taxon>
        <taxon>Embryophyta</taxon>
        <taxon>Tracheophyta</taxon>
        <taxon>Spermatophyta</taxon>
        <taxon>Magnoliopsida</taxon>
        <taxon>eudicotyledons</taxon>
        <taxon>Gunneridae</taxon>
        <taxon>Pentapetalae</taxon>
        <taxon>asterids</taxon>
        <taxon>lamiids</taxon>
        <taxon>Solanales</taxon>
        <taxon>Solanaceae</taxon>
        <taxon>Solanoideae</taxon>
        <taxon>Solaneae</taxon>
        <taxon>Solanum</taxon>
    </lineage>
</organism>
<reference evidence="1" key="1">
    <citation type="submission" date="2023-08" db="EMBL/GenBank/DDBJ databases">
        <title>A de novo genome assembly of Solanum verrucosum Schlechtendal, a Mexican diploid species geographically isolated from the other diploid A-genome species in potato relatives.</title>
        <authorList>
            <person name="Hosaka K."/>
        </authorList>
    </citation>
    <scope>NUCLEOTIDE SEQUENCE</scope>
    <source>
        <tissue evidence="1">Young leaves</tissue>
    </source>
</reference>
<proteinExistence type="predicted"/>
<dbReference type="Proteomes" id="UP001234989">
    <property type="component" value="Chromosome 10"/>
</dbReference>
<accession>A0AAF0UTK5</accession>
<evidence type="ECO:0000313" key="2">
    <source>
        <dbReference type="Proteomes" id="UP001234989"/>
    </source>
</evidence>
<sequence length="99" mass="11147">MFHSGWEAIADKVGRFIAVRKVEENINLHRLVDNNIPYVEALRSSKWVSNKEAEVNVVAPLMKGGLIYIDHKSNTLGKVLNRSLGGTINQMSMLSNVRR</sequence>
<keyword evidence="2" id="KW-1185">Reference proteome</keyword>
<protein>
    <submittedName>
        <fullName evidence="1">Uncharacterized protein</fullName>
    </submittedName>
</protein>